<keyword evidence="2" id="KW-0677">Repeat</keyword>
<evidence type="ECO:0000256" key="2">
    <source>
        <dbReference type="ARBA" id="ARBA00022737"/>
    </source>
</evidence>
<reference evidence="4" key="3">
    <citation type="submission" date="2025-09" db="UniProtKB">
        <authorList>
            <consortium name="Ensembl"/>
        </authorList>
    </citation>
    <scope>IDENTIFICATION</scope>
</reference>
<dbReference type="Gene3D" id="3.80.10.10">
    <property type="entry name" value="Ribonuclease Inhibitor"/>
    <property type="match status" value="1"/>
</dbReference>
<keyword evidence="1" id="KW-0433">Leucine-rich repeat</keyword>
<feature type="region of interest" description="Disordered" evidence="3">
    <location>
        <begin position="52"/>
        <end position="75"/>
    </location>
</feature>
<evidence type="ECO:0000256" key="3">
    <source>
        <dbReference type="SAM" id="MobiDB-lite"/>
    </source>
</evidence>
<dbReference type="Proteomes" id="UP000001595">
    <property type="component" value="Chromosome 12"/>
</dbReference>
<reference evidence="4 5" key="1">
    <citation type="submission" date="2008-02" db="EMBL/GenBank/DDBJ databases">
        <title>A 6x draft sequence assembly of the Pongo pygmaeus abelii genome.</title>
        <authorList>
            <person name="Wilson R.K."/>
            <person name="Mardis E."/>
        </authorList>
    </citation>
    <scope>NUCLEOTIDE SEQUENCE [LARGE SCALE GENOMIC DNA]</scope>
</reference>
<dbReference type="SUPFAM" id="SSF52058">
    <property type="entry name" value="L domain-like"/>
    <property type="match status" value="1"/>
</dbReference>
<organism evidence="4 5">
    <name type="scientific">Pongo abelii</name>
    <name type="common">Sumatran orangutan</name>
    <name type="synonym">Pongo pygmaeus abelii</name>
    <dbReference type="NCBI Taxonomy" id="9601"/>
    <lineage>
        <taxon>Eukaryota</taxon>
        <taxon>Metazoa</taxon>
        <taxon>Chordata</taxon>
        <taxon>Craniata</taxon>
        <taxon>Vertebrata</taxon>
        <taxon>Euteleostomi</taxon>
        <taxon>Mammalia</taxon>
        <taxon>Eutheria</taxon>
        <taxon>Euarchontoglires</taxon>
        <taxon>Primates</taxon>
        <taxon>Haplorrhini</taxon>
        <taxon>Catarrhini</taxon>
        <taxon>Hominidae</taxon>
        <taxon>Pongo</taxon>
    </lineage>
</organism>
<feature type="compositionally biased region" description="Low complexity" evidence="3">
    <location>
        <begin position="63"/>
        <end position="75"/>
    </location>
</feature>
<dbReference type="InterPro" id="IPR032675">
    <property type="entry name" value="LRR_dom_sf"/>
</dbReference>
<sequence>MMRAEEKTQVVGARLSVIRVGDFFLGAGERAWRGPGPRARVLTVARQRGRAMEASYESESESEAGPGTQPPGTGTVSAAVREHLRKLCLREFPCGAGSWNKSRFLPQTWRTWRELVPREEDLVSPGEETVEALLGLVRSRHSPWALLNDSNAEDSFLRELAIRNPLTITDTFFYSYFRSLRVVDKEVTLVDKDLLKFLKLEELVLSANRIKEVDATNLPPTLKVLELYGNEMSSMECLCARPPAGLQHLGLGHNKLLGPLESLYVTANHWPNLVSLDLGFNDLTDLQSMVASLRTLRHLRLLVLQGNPLALVPYYRGLAIDSLAQLCVLDDITVSPNEKHLFRGLSLNGDLLAQEAQFVVTIGNIRGVLDTSVLDPEPGPEGPFITYNYYVTYDFVKDKEGETNESADVLAEIVKPSPSSELLVEESPEEVVGDIIKDIVEEVTEEVEGSLEPEVEESGESELSVISGPSTILQTPRASAEELAKLRLRIDPRLCPSPGTVLFSTTHKPWAEVIPCSYEMQHSLRDLVPLKAFLLAGTTVTIVEEKILSWPVVLPAVDSPLSAKKGKGEKDKKGKEKDRTGKGEKEPAKEWKVPKKKKELPKELRQDPPILQVLGRGLVILEPLLAGEPLVSTVCNFGVVRTLTSDRLTLARVQPGPSHILHLCLRPPHGNPVGKQGLWAQVTGCGGGGGEGLSLGHAAGLLVLPPAQRAPPWTLAQSGAFPSGMGWGRHPHQETPAFLDLSDALEEVGPQRHPFSSTSPLQ</sequence>
<feature type="compositionally biased region" description="Basic and acidic residues" evidence="3">
    <location>
        <begin position="566"/>
        <end position="593"/>
    </location>
</feature>
<dbReference type="AlphaFoldDB" id="A0A8I5U1D6"/>
<proteinExistence type="predicted"/>
<dbReference type="PANTHER" id="PTHR45973">
    <property type="entry name" value="PROTEIN PHOSPHATASE 1 REGULATORY SUBUNIT SDS22-RELATED"/>
    <property type="match status" value="1"/>
</dbReference>
<dbReference type="InterPro" id="IPR050576">
    <property type="entry name" value="Cilia_flagella_integrity"/>
</dbReference>
<dbReference type="Ensembl" id="ENSPPYT00000050968.1">
    <property type="protein sequence ID" value="ENSPPYP00000039278.1"/>
    <property type="gene ID" value="ENSPPYG00000005063.2"/>
</dbReference>
<feature type="region of interest" description="Disordered" evidence="3">
    <location>
        <begin position="561"/>
        <end position="599"/>
    </location>
</feature>
<keyword evidence="5" id="KW-1185">Reference proteome</keyword>
<evidence type="ECO:0000256" key="1">
    <source>
        <dbReference type="ARBA" id="ARBA00022614"/>
    </source>
</evidence>
<evidence type="ECO:0000313" key="4">
    <source>
        <dbReference type="Ensembl" id="ENSPPYP00000039278.1"/>
    </source>
</evidence>
<protein>
    <submittedName>
        <fullName evidence="4">Leucine rich repeat containing 43</fullName>
    </submittedName>
</protein>
<accession>A0A8I5U1D6</accession>
<name>A0A8I5U1D6_PONAB</name>
<reference evidence="4" key="2">
    <citation type="submission" date="2025-08" db="UniProtKB">
        <authorList>
            <consortium name="Ensembl"/>
        </authorList>
    </citation>
    <scope>IDENTIFICATION</scope>
</reference>
<dbReference type="OMA" id="AEVIPCN"/>
<dbReference type="GeneTree" id="ENSGT00390000008994"/>
<evidence type="ECO:0000313" key="5">
    <source>
        <dbReference type="Proteomes" id="UP000001595"/>
    </source>
</evidence>
<gene>
    <name evidence="4" type="primary">LRRC43</name>
</gene>
<dbReference type="PANTHER" id="PTHR45973:SF35">
    <property type="entry name" value="LEUCINE-RICH REPEAT-CONTAINING PROTEIN 43"/>
    <property type="match status" value="1"/>
</dbReference>